<accession>A0ABV7GJ96</accession>
<dbReference type="Pfam" id="PF18912">
    <property type="entry name" value="DZR_2"/>
    <property type="match status" value="1"/>
</dbReference>
<comment type="similarity">
    <text evidence="1">Belongs to the ComF/GntX family.</text>
</comment>
<sequence>MGMQSLLRLAYPPQCVSCGALVEDAFNLCGACWRETPFITGLVCDLCGVPLPGESDGSVVTCDDCMRIERPWLRGRSALVYRDNGRRLVLALKHGDRLDLVRPASRWLEAVASPCLLPDAVIVPVPAHYTRLVKRRYNQAAMLAQAVASRTRHAYLPGLLRRVRGTRIQDGMSVEARFSNLSGAIQPAPTAEHRLAGRPVLLIDDVLTSGATLSAATKASFAAGAQSVCVLAPARVAKDA</sequence>
<organism evidence="3 4">
    <name type="scientific">Psychromarinibacter halotolerans</name>
    <dbReference type="NCBI Taxonomy" id="1775175"/>
    <lineage>
        <taxon>Bacteria</taxon>
        <taxon>Pseudomonadati</taxon>
        <taxon>Pseudomonadota</taxon>
        <taxon>Alphaproteobacteria</taxon>
        <taxon>Rhodobacterales</taxon>
        <taxon>Paracoccaceae</taxon>
        <taxon>Psychromarinibacter</taxon>
    </lineage>
</organism>
<comment type="caution">
    <text evidence="3">The sequence shown here is derived from an EMBL/GenBank/DDBJ whole genome shotgun (WGS) entry which is preliminary data.</text>
</comment>
<dbReference type="RefSeq" id="WP_275632100.1">
    <property type="nucleotide sequence ID" value="NZ_JARGYD010000002.1"/>
</dbReference>
<evidence type="ECO:0000313" key="4">
    <source>
        <dbReference type="Proteomes" id="UP001595632"/>
    </source>
</evidence>
<dbReference type="CDD" id="cd06223">
    <property type="entry name" value="PRTases_typeI"/>
    <property type="match status" value="1"/>
</dbReference>
<dbReference type="InterPro" id="IPR029057">
    <property type="entry name" value="PRTase-like"/>
</dbReference>
<name>A0ABV7GJ96_9RHOB</name>
<proteinExistence type="inferred from homology"/>
<dbReference type="InterPro" id="IPR051910">
    <property type="entry name" value="ComF/GntX_DNA_util-trans"/>
</dbReference>
<evidence type="ECO:0000256" key="1">
    <source>
        <dbReference type="ARBA" id="ARBA00008007"/>
    </source>
</evidence>
<dbReference type="InterPro" id="IPR000836">
    <property type="entry name" value="PRTase_dom"/>
</dbReference>
<dbReference type="PANTHER" id="PTHR47505:SF1">
    <property type="entry name" value="DNA UTILIZATION PROTEIN YHGH"/>
    <property type="match status" value="1"/>
</dbReference>
<protein>
    <submittedName>
        <fullName evidence="3">ComF family protein</fullName>
    </submittedName>
</protein>
<dbReference type="Gene3D" id="3.40.50.2020">
    <property type="match status" value="1"/>
</dbReference>
<dbReference type="Proteomes" id="UP001595632">
    <property type="component" value="Unassembled WGS sequence"/>
</dbReference>
<dbReference type="SUPFAM" id="SSF53271">
    <property type="entry name" value="PRTase-like"/>
    <property type="match status" value="1"/>
</dbReference>
<reference evidence="4" key="1">
    <citation type="journal article" date="2019" name="Int. J. Syst. Evol. Microbiol.">
        <title>The Global Catalogue of Microorganisms (GCM) 10K type strain sequencing project: providing services to taxonomists for standard genome sequencing and annotation.</title>
        <authorList>
            <consortium name="The Broad Institute Genomics Platform"/>
            <consortium name="The Broad Institute Genome Sequencing Center for Infectious Disease"/>
            <person name="Wu L."/>
            <person name="Ma J."/>
        </authorList>
    </citation>
    <scope>NUCLEOTIDE SEQUENCE [LARGE SCALE GENOMIC DNA]</scope>
    <source>
        <strain evidence="4">KCTC 52366</strain>
    </source>
</reference>
<dbReference type="InterPro" id="IPR044005">
    <property type="entry name" value="DZR_2"/>
</dbReference>
<dbReference type="PANTHER" id="PTHR47505">
    <property type="entry name" value="DNA UTILIZATION PROTEIN YHGH"/>
    <property type="match status" value="1"/>
</dbReference>
<feature type="domain" description="Double zinc ribbon" evidence="2">
    <location>
        <begin position="6"/>
        <end position="66"/>
    </location>
</feature>
<keyword evidence="4" id="KW-1185">Reference proteome</keyword>
<dbReference type="EMBL" id="JBHRTB010000010">
    <property type="protein sequence ID" value="MFC3141644.1"/>
    <property type="molecule type" value="Genomic_DNA"/>
</dbReference>
<evidence type="ECO:0000259" key="2">
    <source>
        <dbReference type="Pfam" id="PF18912"/>
    </source>
</evidence>
<evidence type="ECO:0000313" key="3">
    <source>
        <dbReference type="EMBL" id="MFC3141644.1"/>
    </source>
</evidence>
<gene>
    <name evidence="3" type="ORF">ACFOGP_02940</name>
</gene>